<proteinExistence type="predicted"/>
<keyword evidence="2" id="KW-1185">Reference proteome</keyword>
<evidence type="ECO:0000313" key="1">
    <source>
        <dbReference type="EMBL" id="OCQ53562.1"/>
    </source>
</evidence>
<gene>
    <name evidence="1" type="ORF">Ppb6_01188</name>
</gene>
<dbReference type="AlphaFoldDB" id="A0A1C0U6J6"/>
<name>A0A1C0U6J6_9GAMM</name>
<comment type="caution">
    <text evidence="1">The sequence shown here is derived from an EMBL/GenBank/DDBJ whole genome shotgun (WGS) entry which is preliminary data.</text>
</comment>
<dbReference type="InterPro" id="IPR014859">
    <property type="entry name" value="Phage_TAC_4"/>
</dbReference>
<dbReference type="STRING" id="286156.Ppb6_01188"/>
<dbReference type="EMBL" id="LOMY01000036">
    <property type="protein sequence ID" value="OCQ53562.1"/>
    <property type="molecule type" value="Genomic_DNA"/>
</dbReference>
<accession>A0A1C0U6J6</accession>
<evidence type="ECO:0008006" key="3">
    <source>
        <dbReference type="Google" id="ProtNLM"/>
    </source>
</evidence>
<evidence type="ECO:0000313" key="2">
    <source>
        <dbReference type="Proteomes" id="UP000093476"/>
    </source>
</evidence>
<dbReference type="Pfam" id="PF08748">
    <property type="entry name" value="Phage_TAC_4"/>
    <property type="match status" value="1"/>
</dbReference>
<dbReference type="RefSeq" id="WP_065822503.1">
    <property type="nucleotide sequence ID" value="NZ_CAWMQZ010000036.1"/>
</dbReference>
<sequence>MSQITLNPNPTFKEVVKITIPGGGEGELTFEFKHYPLSKLTEMGKREGITNNEFIMSIVSGWGFKEHEFNKENLDTLLDNYPQAFEAIITTYYNSLGLFREKN</sequence>
<protein>
    <recommendedName>
        <fullName evidence="3">Phage protein</fullName>
    </recommendedName>
</protein>
<organism evidence="1 2">
    <name type="scientific">Photorhabdus australis subsp. thailandensis</name>
    <dbReference type="NCBI Taxonomy" id="2805096"/>
    <lineage>
        <taxon>Bacteria</taxon>
        <taxon>Pseudomonadati</taxon>
        <taxon>Pseudomonadota</taxon>
        <taxon>Gammaproteobacteria</taxon>
        <taxon>Enterobacterales</taxon>
        <taxon>Morganellaceae</taxon>
        <taxon>Photorhabdus</taxon>
    </lineage>
</organism>
<reference evidence="1 2" key="1">
    <citation type="submission" date="2015-12" db="EMBL/GenBank/DDBJ databases">
        <title>Genome comparisons provide insights into the role of secondary metabolites in the pathogenic phase of the Photorhabdus life cycle.</title>
        <authorList>
            <person name="Tobias N.J."/>
            <person name="Mishra B."/>
            <person name="Gupta D.K."/>
            <person name="Thines M."/>
            <person name="Stinear T.P."/>
            <person name="Bode H.B."/>
        </authorList>
    </citation>
    <scope>NUCLEOTIDE SEQUENCE [LARGE SCALE GENOMIC DNA]</scope>
    <source>
        <strain evidence="1 2">PB68.1</strain>
    </source>
</reference>
<dbReference type="Proteomes" id="UP000093476">
    <property type="component" value="Unassembled WGS sequence"/>
</dbReference>